<keyword evidence="2 4" id="KW-0067">ATP-binding</keyword>
<gene>
    <name evidence="4" type="ORF">CXP39_01415</name>
</gene>
<reference evidence="4 5" key="1">
    <citation type="submission" date="2017-12" db="EMBL/GenBank/DDBJ databases">
        <title>Mesoplasma syrphidae YJS, Complete Genome.</title>
        <authorList>
            <person name="Knight T.F."/>
            <person name="Citino T."/>
            <person name="Rubinstein R."/>
            <person name="Neuschaefer Z."/>
        </authorList>
    </citation>
    <scope>NUCLEOTIDE SEQUENCE [LARGE SCALE GENOMIC DNA]</scope>
    <source>
        <strain evidence="4 5">YJS</strain>
    </source>
</reference>
<dbReference type="PROSITE" id="PS50893">
    <property type="entry name" value="ABC_TRANSPORTER_2"/>
    <property type="match status" value="1"/>
</dbReference>
<feature type="domain" description="ABC transporter" evidence="3">
    <location>
        <begin position="1"/>
        <end position="249"/>
    </location>
</feature>
<dbReference type="OrthoDB" id="9779029at2"/>
<keyword evidence="1" id="KW-0547">Nucleotide-binding</keyword>
<accession>A0A2K9BYK9</accession>
<organism evidence="4 5">
    <name type="scientific">Mesoplasma syrphidae</name>
    <dbReference type="NCBI Taxonomy" id="225999"/>
    <lineage>
        <taxon>Bacteria</taxon>
        <taxon>Bacillati</taxon>
        <taxon>Mycoplasmatota</taxon>
        <taxon>Mollicutes</taxon>
        <taxon>Entomoplasmatales</taxon>
        <taxon>Entomoplasmataceae</taxon>
        <taxon>Mesoplasma</taxon>
    </lineage>
</organism>
<dbReference type="InterPro" id="IPR003439">
    <property type="entry name" value="ABC_transporter-like_ATP-bd"/>
</dbReference>
<keyword evidence="5" id="KW-1185">Reference proteome</keyword>
<name>A0A2K9BYK9_9MOLU</name>
<evidence type="ECO:0000313" key="4">
    <source>
        <dbReference type="EMBL" id="AUF83458.1"/>
    </source>
</evidence>
<dbReference type="KEGG" id="msyr:CXP39_01415"/>
<evidence type="ECO:0000313" key="5">
    <source>
        <dbReference type="Proteomes" id="UP000233419"/>
    </source>
</evidence>
<dbReference type="RefSeq" id="WP_084497562.1">
    <property type="nucleotide sequence ID" value="NZ_CP025257.1"/>
</dbReference>
<dbReference type="Proteomes" id="UP000233419">
    <property type="component" value="Chromosome"/>
</dbReference>
<evidence type="ECO:0000256" key="1">
    <source>
        <dbReference type="ARBA" id="ARBA00022741"/>
    </source>
</evidence>
<dbReference type="PANTHER" id="PTHR43582">
    <property type="entry name" value="LINEARMYCIN RESISTANCE ATP-BINDING PROTEIN LNRL"/>
    <property type="match status" value="1"/>
</dbReference>
<evidence type="ECO:0000259" key="3">
    <source>
        <dbReference type="PROSITE" id="PS50893"/>
    </source>
</evidence>
<dbReference type="Pfam" id="PF00005">
    <property type="entry name" value="ABC_tran"/>
    <property type="match status" value="1"/>
</dbReference>
<proteinExistence type="predicted"/>
<evidence type="ECO:0000256" key="2">
    <source>
        <dbReference type="ARBA" id="ARBA00022840"/>
    </source>
</evidence>
<dbReference type="GO" id="GO:0016887">
    <property type="term" value="F:ATP hydrolysis activity"/>
    <property type="evidence" value="ECO:0007669"/>
    <property type="project" value="InterPro"/>
</dbReference>
<dbReference type="SUPFAM" id="SSF52540">
    <property type="entry name" value="P-loop containing nucleoside triphosphate hydrolases"/>
    <property type="match status" value="1"/>
</dbReference>
<dbReference type="AlphaFoldDB" id="A0A2K9BYK9"/>
<protein>
    <submittedName>
        <fullName evidence="4">ABC transporter ATP-binding protein</fullName>
    </submittedName>
</protein>
<dbReference type="Gene3D" id="3.40.50.300">
    <property type="entry name" value="P-loop containing nucleotide triphosphate hydrolases"/>
    <property type="match status" value="1"/>
</dbReference>
<dbReference type="EMBL" id="CP025257">
    <property type="protein sequence ID" value="AUF83458.1"/>
    <property type="molecule type" value="Genomic_DNA"/>
</dbReference>
<dbReference type="GO" id="GO:0005524">
    <property type="term" value="F:ATP binding"/>
    <property type="evidence" value="ECO:0007669"/>
    <property type="project" value="UniProtKB-KW"/>
</dbReference>
<dbReference type="SMART" id="SM00382">
    <property type="entry name" value="AAA"/>
    <property type="match status" value="1"/>
</dbReference>
<dbReference type="InterPro" id="IPR003593">
    <property type="entry name" value="AAA+_ATPase"/>
</dbReference>
<sequence length="419" mass="48411">MRNKNLDKSSLLFQKNSVVAVDFHKKFKDIDIGPFSFNIEKGKVTALLGSSGSGKSVFLNSLLGATLNYNGDIYINGKERKSSSSIENNANVGFYSQMDFSLYSISAYDFLKNMCNVMGLDMRIADSKIEYWLKKFDLWSAKDKSLNAFSWGMKNRMNLILCFIKEPEILILDEPGANLDSKWRNYVYEILKEFKEESECTIILTVHNIDEVYDIIENFVVLEKGKLVFSGTKEELNLYKKLKLSFENDISIENVEKHLNEHNILTFETNKKTSSIIVGLKKEQTFNDVQAVLNKYSTKAENIIAQTINISEIQKALKDKTLPHIPKYQPITYAENFKDNDKQIFIYEEFDEILNEPDKTYFYSLDKKTDSRETKIRKTSFELGVEINKDMNNEISKSANVDCDILKRINDIKKRLKIV</sequence>
<dbReference type="InterPro" id="IPR027417">
    <property type="entry name" value="P-loop_NTPase"/>
</dbReference>
<dbReference type="PANTHER" id="PTHR43582:SF2">
    <property type="entry name" value="LINEARMYCIN RESISTANCE ATP-BINDING PROTEIN LNRL"/>
    <property type="match status" value="1"/>
</dbReference>